<organism evidence="2 3">
    <name type="scientific">Talaromyces atroroseus</name>
    <dbReference type="NCBI Taxonomy" id="1441469"/>
    <lineage>
        <taxon>Eukaryota</taxon>
        <taxon>Fungi</taxon>
        <taxon>Dikarya</taxon>
        <taxon>Ascomycota</taxon>
        <taxon>Pezizomycotina</taxon>
        <taxon>Eurotiomycetes</taxon>
        <taxon>Eurotiomycetidae</taxon>
        <taxon>Eurotiales</taxon>
        <taxon>Trichocomaceae</taxon>
        <taxon>Talaromyces</taxon>
        <taxon>Talaromyces sect. Trachyspermi</taxon>
    </lineage>
</organism>
<dbReference type="GeneID" id="31001396"/>
<feature type="compositionally biased region" description="Basic and acidic residues" evidence="1">
    <location>
        <begin position="117"/>
        <end position="132"/>
    </location>
</feature>
<reference evidence="2 3" key="1">
    <citation type="submission" date="2015-06" db="EMBL/GenBank/DDBJ databases">
        <title>Talaromyces atroroseus IBT 11181 draft genome.</title>
        <authorList>
            <person name="Rasmussen K.B."/>
            <person name="Rasmussen S."/>
            <person name="Petersen B."/>
            <person name="Sicheritz-Ponten T."/>
            <person name="Mortensen U.H."/>
            <person name="Thrane U."/>
        </authorList>
    </citation>
    <scope>NUCLEOTIDE SEQUENCE [LARGE SCALE GENOMIC DNA]</scope>
    <source>
        <strain evidence="2 3">IBT 11181</strain>
    </source>
</reference>
<evidence type="ECO:0000313" key="3">
    <source>
        <dbReference type="Proteomes" id="UP000214365"/>
    </source>
</evidence>
<comment type="caution">
    <text evidence="2">The sequence shown here is derived from an EMBL/GenBank/DDBJ whole genome shotgun (WGS) entry which is preliminary data.</text>
</comment>
<dbReference type="EMBL" id="LFMY01000002">
    <property type="protein sequence ID" value="OKL62708.1"/>
    <property type="molecule type" value="Genomic_DNA"/>
</dbReference>
<accession>A0A1Q5QA79</accession>
<feature type="region of interest" description="Disordered" evidence="1">
    <location>
        <begin position="30"/>
        <end position="132"/>
    </location>
</feature>
<dbReference type="AlphaFoldDB" id="A0A1Q5QA79"/>
<proteinExistence type="predicted"/>
<keyword evidence="3" id="KW-1185">Reference proteome</keyword>
<protein>
    <submittedName>
        <fullName evidence="2">Uncharacterized protein</fullName>
    </submittedName>
</protein>
<name>A0A1Q5QA79_TALAT</name>
<feature type="region of interest" description="Disordered" evidence="1">
    <location>
        <begin position="149"/>
        <end position="174"/>
    </location>
</feature>
<evidence type="ECO:0000256" key="1">
    <source>
        <dbReference type="SAM" id="MobiDB-lite"/>
    </source>
</evidence>
<evidence type="ECO:0000313" key="2">
    <source>
        <dbReference type="EMBL" id="OKL62708.1"/>
    </source>
</evidence>
<dbReference type="RefSeq" id="XP_020122829.1">
    <property type="nucleotide sequence ID" value="XM_020261328.1"/>
</dbReference>
<dbReference type="OrthoDB" id="5334244at2759"/>
<gene>
    <name evidence="2" type="ORF">UA08_01641</name>
</gene>
<sequence>MHLIHRLTLARSIFPGIISASPASAHLIGRSYGSDNKPQGGGYVPASKRSRELEHPGPPPPNTSEVSQNTGAPVDTDDATSYPNLERQSQRKEPSNKARPTLSDGRESPNVDLQGNVREDLPEDVKQHNRELQQRYDRAYNQIVDGGKVSKGFWKGGGGSLTEDQGGARRNGGH</sequence>
<dbReference type="Proteomes" id="UP000214365">
    <property type="component" value="Unassembled WGS sequence"/>
</dbReference>